<dbReference type="RefSeq" id="WP_160039987.1">
    <property type="nucleotide sequence ID" value="NZ_BORQ01000001.1"/>
</dbReference>
<proteinExistence type="predicted"/>
<evidence type="ECO:0000256" key="1">
    <source>
        <dbReference type="SAM" id="Coils"/>
    </source>
</evidence>
<comment type="caution">
    <text evidence="3">The sequence shown here is derived from an EMBL/GenBank/DDBJ whole genome shotgun (WGS) entry which is preliminary data.</text>
</comment>
<reference evidence="3" key="1">
    <citation type="submission" date="2021-03" db="EMBL/GenBank/DDBJ databases">
        <title>Antimicrobial resistance genes in bacteria isolated from Japanese honey, and their potential for conferring macrolide and lincosamide resistance in the American foulbrood pathogen Paenibacillus larvae.</title>
        <authorList>
            <person name="Okamoto M."/>
            <person name="Kumagai M."/>
            <person name="Kanamori H."/>
            <person name="Takamatsu D."/>
        </authorList>
    </citation>
    <scope>NUCLEOTIDE SEQUENCE</scope>
    <source>
        <strain evidence="3">J2TS6</strain>
    </source>
</reference>
<dbReference type="EMBL" id="BORQ01000001">
    <property type="protein sequence ID" value="GIO30123.1"/>
    <property type="molecule type" value="Genomic_DNA"/>
</dbReference>
<keyword evidence="1" id="KW-0175">Coiled coil</keyword>
<keyword evidence="4" id="KW-1185">Reference proteome</keyword>
<organism evidence="3 4">
    <name type="scientific">Paenibacillus albilobatus</name>
    <dbReference type="NCBI Taxonomy" id="2716884"/>
    <lineage>
        <taxon>Bacteria</taxon>
        <taxon>Bacillati</taxon>
        <taxon>Bacillota</taxon>
        <taxon>Bacilli</taxon>
        <taxon>Bacillales</taxon>
        <taxon>Paenibacillaceae</taxon>
        <taxon>Paenibacillus</taxon>
    </lineage>
</organism>
<evidence type="ECO:0000256" key="2">
    <source>
        <dbReference type="SAM" id="SignalP"/>
    </source>
</evidence>
<feature type="coiled-coil region" evidence="1">
    <location>
        <begin position="157"/>
        <end position="184"/>
    </location>
</feature>
<gene>
    <name evidence="3" type="ORF">J2TS6_12640</name>
</gene>
<protein>
    <submittedName>
        <fullName evidence="3">Uncharacterized protein</fullName>
    </submittedName>
</protein>
<feature type="signal peptide" evidence="2">
    <location>
        <begin position="1"/>
        <end position="28"/>
    </location>
</feature>
<feature type="chain" id="PRO_5037252983" evidence="2">
    <location>
        <begin position="29"/>
        <end position="275"/>
    </location>
</feature>
<dbReference type="AlphaFoldDB" id="A0A919XGT3"/>
<evidence type="ECO:0000313" key="4">
    <source>
        <dbReference type="Proteomes" id="UP000679779"/>
    </source>
</evidence>
<evidence type="ECO:0000313" key="3">
    <source>
        <dbReference type="EMBL" id="GIO30123.1"/>
    </source>
</evidence>
<accession>A0A919XGT3</accession>
<keyword evidence="2" id="KW-0732">Signal</keyword>
<feature type="coiled-coil region" evidence="1">
    <location>
        <begin position="56"/>
        <end position="90"/>
    </location>
</feature>
<sequence>MKPFVKLALTALSLAISLCLFDPRSAEAAASMQWSSSQQNAVDRAVASDAGLRAQLSTLYRTFTDLQEQLRKADQEINALHYKNEEIKSNLTKQIKLIDADKIAKLEAAAKQAKDKYKPLFSMYTSLNQQIQTASKLKNKQLSSALKAQADTMKIAVQIAKADIKNKEQALAAAKTKRTAAQKKIRGIMAAADPLRIRIKAEKSTASSLNKNVSPMWRNVTQSVKGGNGKQIYNTLNTLVSQLRQVQAQKQKILSLENQIGGILQNAKSQLASVS</sequence>
<dbReference type="Proteomes" id="UP000679779">
    <property type="component" value="Unassembled WGS sequence"/>
</dbReference>
<name>A0A919XGT3_9BACL</name>